<organism evidence="1 2">
    <name type="scientific">Fontimonas thermophila</name>
    <dbReference type="NCBI Taxonomy" id="1076937"/>
    <lineage>
        <taxon>Bacteria</taxon>
        <taxon>Pseudomonadati</taxon>
        <taxon>Pseudomonadota</taxon>
        <taxon>Gammaproteobacteria</taxon>
        <taxon>Nevskiales</taxon>
        <taxon>Nevskiaceae</taxon>
        <taxon>Fontimonas</taxon>
    </lineage>
</organism>
<evidence type="ECO:0000313" key="1">
    <source>
        <dbReference type="EMBL" id="SFF30321.1"/>
    </source>
</evidence>
<gene>
    <name evidence="1" type="ORF">SAMN04488120_10233</name>
</gene>
<name>A0A1I2HPP2_9GAMM</name>
<dbReference type="EMBL" id="FOOC01000002">
    <property type="protein sequence ID" value="SFF30321.1"/>
    <property type="molecule type" value="Genomic_DNA"/>
</dbReference>
<evidence type="ECO:0000313" key="2">
    <source>
        <dbReference type="Proteomes" id="UP000199771"/>
    </source>
</evidence>
<keyword evidence="2" id="KW-1185">Reference proteome</keyword>
<dbReference type="STRING" id="1076937.SAMN04488120_10233"/>
<proteinExistence type="predicted"/>
<dbReference type="AlphaFoldDB" id="A0A1I2HPP2"/>
<sequence length="47" mass="5477">MPEVIYHFTSGRYFITAVFNEDKPLDLTARFKPDYFTAASVQKMTTK</sequence>
<dbReference type="Proteomes" id="UP000199771">
    <property type="component" value="Unassembled WGS sequence"/>
</dbReference>
<protein>
    <submittedName>
        <fullName evidence="1">Uncharacterized protein</fullName>
    </submittedName>
</protein>
<reference evidence="1 2" key="1">
    <citation type="submission" date="2016-10" db="EMBL/GenBank/DDBJ databases">
        <authorList>
            <person name="de Groot N.N."/>
        </authorList>
    </citation>
    <scope>NUCLEOTIDE SEQUENCE [LARGE SCALE GENOMIC DNA]</scope>
    <source>
        <strain evidence="1 2">DSM 23609</strain>
    </source>
</reference>
<accession>A0A1I2HPP2</accession>